<evidence type="ECO:0000259" key="3">
    <source>
        <dbReference type="PROSITE" id="PS50977"/>
    </source>
</evidence>
<dbReference type="SUPFAM" id="SSF46689">
    <property type="entry name" value="Homeodomain-like"/>
    <property type="match status" value="1"/>
</dbReference>
<comment type="caution">
    <text evidence="4">The sequence shown here is derived from an EMBL/GenBank/DDBJ whole genome shotgun (WGS) entry which is preliminary data.</text>
</comment>
<dbReference type="Pfam" id="PF09209">
    <property type="entry name" value="CecR_C"/>
    <property type="match status" value="1"/>
</dbReference>
<keyword evidence="5" id="KW-1185">Reference proteome</keyword>
<evidence type="ECO:0000256" key="2">
    <source>
        <dbReference type="PROSITE-ProRule" id="PRU00335"/>
    </source>
</evidence>
<dbReference type="InterPro" id="IPR009057">
    <property type="entry name" value="Homeodomain-like_sf"/>
</dbReference>
<accession>A0ABU7HKQ7</accession>
<dbReference type="Gene3D" id="1.10.357.10">
    <property type="entry name" value="Tetracycline Repressor, domain 2"/>
    <property type="match status" value="1"/>
</dbReference>
<dbReference type="InterPro" id="IPR036271">
    <property type="entry name" value="Tet_transcr_reg_TetR-rel_C_sf"/>
</dbReference>
<dbReference type="SUPFAM" id="SSF48498">
    <property type="entry name" value="Tetracyclin repressor-like, C-terminal domain"/>
    <property type="match status" value="1"/>
</dbReference>
<dbReference type="PANTHER" id="PTHR30055">
    <property type="entry name" value="HTH-TYPE TRANSCRIPTIONAL REGULATOR RUTR"/>
    <property type="match status" value="1"/>
</dbReference>
<protein>
    <submittedName>
        <fullName evidence="4">CerR family C-terminal domain-containing protein</fullName>
    </submittedName>
</protein>
<dbReference type="PANTHER" id="PTHR30055:SF226">
    <property type="entry name" value="HTH-TYPE TRANSCRIPTIONAL REGULATOR PKSA"/>
    <property type="match status" value="1"/>
</dbReference>
<dbReference type="Gene3D" id="1.10.10.60">
    <property type="entry name" value="Homeodomain-like"/>
    <property type="match status" value="1"/>
</dbReference>
<proteinExistence type="predicted"/>
<dbReference type="InterPro" id="IPR015292">
    <property type="entry name" value="Tscrpt_reg_YbiH_C"/>
</dbReference>
<feature type="DNA-binding region" description="H-T-H motif" evidence="2">
    <location>
        <begin position="42"/>
        <end position="61"/>
    </location>
</feature>
<gene>
    <name evidence="4" type="ORF">V0R50_02750</name>
</gene>
<evidence type="ECO:0000256" key="1">
    <source>
        <dbReference type="ARBA" id="ARBA00023125"/>
    </source>
</evidence>
<dbReference type="InterPro" id="IPR023772">
    <property type="entry name" value="DNA-bd_HTH_TetR-type_CS"/>
</dbReference>
<keyword evidence="1 2" id="KW-0238">DNA-binding</keyword>
<dbReference type="EMBL" id="JAZDQJ010000002">
    <property type="protein sequence ID" value="MEE1932127.1"/>
    <property type="molecule type" value="Genomic_DNA"/>
</dbReference>
<dbReference type="Pfam" id="PF00440">
    <property type="entry name" value="TetR_N"/>
    <property type="match status" value="1"/>
</dbReference>
<name>A0ABU7HKQ7_9PSED</name>
<evidence type="ECO:0000313" key="5">
    <source>
        <dbReference type="Proteomes" id="UP001335100"/>
    </source>
</evidence>
<dbReference type="PROSITE" id="PS50977">
    <property type="entry name" value="HTH_TETR_2"/>
    <property type="match status" value="1"/>
</dbReference>
<dbReference type="Proteomes" id="UP001335100">
    <property type="component" value="Unassembled WGS sequence"/>
</dbReference>
<evidence type="ECO:0000313" key="4">
    <source>
        <dbReference type="EMBL" id="MEE1932127.1"/>
    </source>
</evidence>
<dbReference type="PROSITE" id="PS01081">
    <property type="entry name" value="HTH_TETR_1"/>
    <property type="match status" value="1"/>
</dbReference>
<sequence length="235" mass="25685">MKATTRRRQDSSSGYQCGDESSARLLAVALERFGEQGFEGASTRDIAERAGLNAPALNYYFRNKHGLYLACVEYMTQRVSEALSPAIEQAEATVAGGADRETLIEAFCALHRSIAQLMLRSPETAGWRKFYAREQAGLGPGDGEQQMHAVVGQRLLAVTCTLVARLRGQTEVDQASTLRAITLHGQLLPFHLTPGVTLAALGWQDFAGERFEQVIEMVCEQTRTLLLGIAPLSIN</sequence>
<dbReference type="InterPro" id="IPR050109">
    <property type="entry name" value="HTH-type_TetR-like_transc_reg"/>
</dbReference>
<dbReference type="PRINTS" id="PR00455">
    <property type="entry name" value="HTHTETR"/>
</dbReference>
<reference evidence="4 5" key="1">
    <citation type="submission" date="2024-01" db="EMBL/GenBank/DDBJ databases">
        <title>Unpublished Manusciprt.</title>
        <authorList>
            <person name="Duman M."/>
            <person name="Valdes E.G."/>
            <person name="Ajmi N."/>
            <person name="Altun S."/>
            <person name="Saticioglu I.B."/>
        </authorList>
    </citation>
    <scope>NUCLEOTIDE SEQUENCE [LARGE SCALE GENOMIC DNA]</scope>
    <source>
        <strain evidence="4 5">148P</strain>
    </source>
</reference>
<dbReference type="RefSeq" id="WP_330073086.1">
    <property type="nucleotide sequence ID" value="NZ_JAZDQJ010000002.1"/>
</dbReference>
<feature type="domain" description="HTH tetR-type" evidence="3">
    <location>
        <begin position="19"/>
        <end position="79"/>
    </location>
</feature>
<dbReference type="InterPro" id="IPR001647">
    <property type="entry name" value="HTH_TetR"/>
</dbReference>
<organism evidence="4 5">
    <name type="scientific">Pseudomonas ulcerans</name>
    <dbReference type="NCBI Taxonomy" id="3115852"/>
    <lineage>
        <taxon>Bacteria</taxon>
        <taxon>Pseudomonadati</taxon>
        <taxon>Pseudomonadota</taxon>
        <taxon>Gammaproteobacteria</taxon>
        <taxon>Pseudomonadales</taxon>
        <taxon>Pseudomonadaceae</taxon>
        <taxon>Pseudomonas</taxon>
    </lineage>
</organism>